<dbReference type="EMBL" id="WNKZ01000051">
    <property type="protein sequence ID" value="MTV54447.1"/>
    <property type="molecule type" value="Genomic_DNA"/>
</dbReference>
<dbReference type="GO" id="GO:0000030">
    <property type="term" value="F:mannosyltransferase activity"/>
    <property type="evidence" value="ECO:0007669"/>
    <property type="project" value="TreeGrafter"/>
</dbReference>
<dbReference type="OrthoDB" id="9809392at2"/>
<dbReference type="Gene3D" id="3.40.50.150">
    <property type="entry name" value="Vaccinia Virus protein VP39"/>
    <property type="match status" value="1"/>
</dbReference>
<feature type="repeat" description="TPR" evidence="3">
    <location>
        <begin position="176"/>
        <end position="209"/>
    </location>
</feature>
<dbReference type="SUPFAM" id="SSF48452">
    <property type="entry name" value="TPR-like"/>
    <property type="match status" value="1"/>
</dbReference>
<feature type="domain" description="Methyltransferase type 12" evidence="4">
    <location>
        <begin position="312"/>
        <end position="402"/>
    </location>
</feature>
<keyword evidence="2 3" id="KW-0802">TPR repeat</keyword>
<gene>
    <name evidence="5" type="ORF">GCM10011572_29100</name>
    <name evidence="6" type="ORF">GM672_17075</name>
</gene>
<reference evidence="8" key="2">
    <citation type="journal article" date="2019" name="Int. J. Syst. Evol. Microbiol.">
        <title>The Global Catalogue of Microorganisms (GCM) 10K type strain sequencing project: providing services to taxonomists for standard genome sequencing and annotation.</title>
        <authorList>
            <consortium name="The Broad Institute Genomics Platform"/>
            <consortium name="The Broad Institute Genome Sequencing Center for Infectious Disease"/>
            <person name="Wu L."/>
            <person name="Ma J."/>
        </authorList>
    </citation>
    <scope>NUCLEOTIDE SEQUENCE [LARGE SCALE GENOMIC DNA]</scope>
    <source>
        <strain evidence="8">CGMCC 1.15931</strain>
    </source>
</reference>
<protein>
    <submittedName>
        <fullName evidence="6">Tetratricopeptide repeat protein</fullName>
    </submittedName>
</protein>
<evidence type="ECO:0000256" key="2">
    <source>
        <dbReference type="ARBA" id="ARBA00022803"/>
    </source>
</evidence>
<dbReference type="InterPro" id="IPR019734">
    <property type="entry name" value="TPR_rpt"/>
</dbReference>
<dbReference type="SMART" id="SM00028">
    <property type="entry name" value="TPR"/>
    <property type="match status" value="7"/>
</dbReference>
<evidence type="ECO:0000256" key="1">
    <source>
        <dbReference type="ARBA" id="ARBA00022737"/>
    </source>
</evidence>
<evidence type="ECO:0000259" key="4">
    <source>
        <dbReference type="Pfam" id="PF08242"/>
    </source>
</evidence>
<dbReference type="GO" id="GO:0035269">
    <property type="term" value="P:protein O-linked glycosylation via mannose"/>
    <property type="evidence" value="ECO:0007669"/>
    <property type="project" value="TreeGrafter"/>
</dbReference>
<dbReference type="InterPro" id="IPR013217">
    <property type="entry name" value="Methyltransf_12"/>
</dbReference>
<dbReference type="Pfam" id="PF13432">
    <property type="entry name" value="TPR_16"/>
    <property type="match status" value="2"/>
</dbReference>
<dbReference type="Gene3D" id="1.25.40.10">
    <property type="entry name" value="Tetratricopeptide repeat domain"/>
    <property type="match status" value="3"/>
</dbReference>
<keyword evidence="1" id="KW-0677">Repeat</keyword>
<dbReference type="Pfam" id="PF13424">
    <property type="entry name" value="TPR_12"/>
    <property type="match status" value="1"/>
</dbReference>
<keyword evidence="8" id="KW-1185">Reference proteome</keyword>
<dbReference type="InterPro" id="IPR029063">
    <property type="entry name" value="SAM-dependent_MTases_sf"/>
</dbReference>
<dbReference type="AlphaFoldDB" id="A0A6I3T4K3"/>
<organism evidence="6 7">
    <name type="scientific">Pseudoduganella buxea</name>
    <dbReference type="NCBI Taxonomy" id="1949069"/>
    <lineage>
        <taxon>Bacteria</taxon>
        <taxon>Pseudomonadati</taxon>
        <taxon>Pseudomonadota</taxon>
        <taxon>Betaproteobacteria</taxon>
        <taxon>Burkholderiales</taxon>
        <taxon>Oxalobacteraceae</taxon>
        <taxon>Telluria group</taxon>
        <taxon>Pseudoduganella</taxon>
    </lineage>
</organism>
<reference evidence="5" key="4">
    <citation type="submission" date="2024-05" db="EMBL/GenBank/DDBJ databases">
        <authorList>
            <person name="Sun Q."/>
            <person name="Zhou Y."/>
        </authorList>
    </citation>
    <scope>NUCLEOTIDE SEQUENCE</scope>
    <source>
        <strain evidence="5">CGMCC 1.15931</strain>
    </source>
</reference>
<dbReference type="RefSeq" id="WP_155471739.1">
    <property type="nucleotide sequence ID" value="NZ_BMKG01000011.1"/>
</dbReference>
<evidence type="ECO:0000313" key="8">
    <source>
        <dbReference type="Proteomes" id="UP000622638"/>
    </source>
</evidence>
<reference evidence="6 7" key="3">
    <citation type="submission" date="2019-11" db="EMBL/GenBank/DDBJ databases">
        <title>Type strains purchased from KCTC, JCM and DSMZ.</title>
        <authorList>
            <person name="Lu H."/>
        </authorList>
    </citation>
    <scope>NUCLEOTIDE SEQUENCE [LARGE SCALE GENOMIC DNA]</scope>
    <source>
        <strain evidence="6 7">KCTC 52429</strain>
    </source>
</reference>
<feature type="repeat" description="TPR" evidence="3">
    <location>
        <begin position="142"/>
        <end position="175"/>
    </location>
</feature>
<reference evidence="5" key="1">
    <citation type="journal article" date="2014" name="Int. J. Syst. Evol. Microbiol.">
        <title>Complete genome of a new Firmicutes species belonging to the dominant human colonic microbiota ('Ruminococcus bicirculans') reveals two chromosomes and a selective capacity to utilize plant glucans.</title>
        <authorList>
            <consortium name="NISC Comparative Sequencing Program"/>
            <person name="Wegmann U."/>
            <person name="Louis P."/>
            <person name="Goesmann A."/>
            <person name="Henrissat B."/>
            <person name="Duncan S.H."/>
            <person name="Flint H.J."/>
        </authorList>
    </citation>
    <scope>NUCLEOTIDE SEQUENCE</scope>
    <source>
        <strain evidence="5">CGMCC 1.15931</strain>
    </source>
</reference>
<dbReference type="PANTHER" id="PTHR44227">
    <property type="match status" value="1"/>
</dbReference>
<evidence type="ECO:0000313" key="5">
    <source>
        <dbReference type="EMBL" id="GGC05384.1"/>
    </source>
</evidence>
<dbReference type="Proteomes" id="UP000430634">
    <property type="component" value="Unassembled WGS sequence"/>
</dbReference>
<dbReference type="EMBL" id="BMKG01000011">
    <property type="protein sequence ID" value="GGC05384.1"/>
    <property type="molecule type" value="Genomic_DNA"/>
</dbReference>
<evidence type="ECO:0000256" key="3">
    <source>
        <dbReference type="PROSITE-ProRule" id="PRU00339"/>
    </source>
</evidence>
<dbReference type="CDD" id="cd02440">
    <property type="entry name" value="AdoMet_MTases"/>
    <property type="match status" value="1"/>
</dbReference>
<dbReference type="InterPro" id="IPR052346">
    <property type="entry name" value="O-mannosyl-transferase_TMTC"/>
</dbReference>
<sequence>MTVPDIPGLLRQAVAHHQRGELAQADALYAAVLRLDPVNFDALHLSGVAARQGKAPKAALDLIGRAIAVDPGKAIAHCNLGAVLQDLGRETDALASYERALALQPDYAMAWCNRGNALRRLDRPADALDSYGRALALVPAYPEALYGAALALQALGQVDDALEAFERTVRLKPGHAEAWCGRGGLLLRLREFDAAVASYDRALAARPGYARAQLGMANTLRALGRKEEAVHAYRLAREFGADGETVDYMLAALGAAPAPQASPPGYVAALFDQYAHKFDRHLVDVLRYRTPALLVDALARHLPAGDAALDILDLGCGTGLCGPLLRPLARRLEGVDLSAAMLAQAREPGVYDELHCAELTAFLQPARAQWDVLAAADVLVYVGELDGVFGAARDALRAGGLFVFSVEALKEGSTGFALRESGRYAHTPAYVRALAVRHDFAVRELAPCTLRQDSGADIGGLLAVLQCLAPTA</sequence>
<name>A0A6I3T4K3_9BURK</name>
<feature type="repeat" description="TPR" evidence="3">
    <location>
        <begin position="108"/>
        <end position="141"/>
    </location>
</feature>
<dbReference type="SUPFAM" id="SSF53335">
    <property type="entry name" value="S-adenosyl-L-methionine-dependent methyltransferases"/>
    <property type="match status" value="1"/>
</dbReference>
<dbReference type="PANTHER" id="PTHR44227:SF3">
    <property type="entry name" value="PROTEIN O-MANNOSYL-TRANSFERASE TMTC4"/>
    <property type="match status" value="1"/>
</dbReference>
<dbReference type="PROSITE" id="PS50005">
    <property type="entry name" value="TPR"/>
    <property type="match status" value="4"/>
</dbReference>
<dbReference type="GO" id="GO:0030968">
    <property type="term" value="P:endoplasmic reticulum unfolded protein response"/>
    <property type="evidence" value="ECO:0007669"/>
    <property type="project" value="TreeGrafter"/>
</dbReference>
<dbReference type="PROSITE" id="PS50293">
    <property type="entry name" value="TPR_REGION"/>
    <property type="match status" value="1"/>
</dbReference>
<dbReference type="InterPro" id="IPR011990">
    <property type="entry name" value="TPR-like_helical_dom_sf"/>
</dbReference>
<dbReference type="Proteomes" id="UP000622638">
    <property type="component" value="Unassembled WGS sequence"/>
</dbReference>
<comment type="caution">
    <text evidence="6">The sequence shown here is derived from an EMBL/GenBank/DDBJ whole genome shotgun (WGS) entry which is preliminary data.</text>
</comment>
<dbReference type="Pfam" id="PF08242">
    <property type="entry name" value="Methyltransf_12"/>
    <property type="match status" value="1"/>
</dbReference>
<feature type="repeat" description="TPR" evidence="3">
    <location>
        <begin position="74"/>
        <end position="107"/>
    </location>
</feature>
<evidence type="ECO:0000313" key="7">
    <source>
        <dbReference type="Proteomes" id="UP000430634"/>
    </source>
</evidence>
<evidence type="ECO:0000313" key="6">
    <source>
        <dbReference type="EMBL" id="MTV54447.1"/>
    </source>
</evidence>
<proteinExistence type="predicted"/>
<accession>A0A6I3T4K3</accession>